<feature type="domain" description="C1q" evidence="8">
    <location>
        <begin position="244"/>
        <end position="364"/>
    </location>
</feature>
<feature type="region of interest" description="Disordered" evidence="6">
    <location>
        <begin position="179"/>
        <end position="231"/>
    </location>
</feature>
<dbReference type="InterPro" id="IPR008160">
    <property type="entry name" value="Collagen"/>
</dbReference>
<dbReference type="PRINTS" id="PR00007">
    <property type="entry name" value="COMPLEMNTC1Q"/>
</dbReference>
<dbReference type="AlphaFoldDB" id="A0A8T2N1H5"/>
<keyword evidence="10" id="KW-1185">Reference proteome</keyword>
<keyword evidence="4" id="KW-0732">Signal</keyword>
<reference evidence="9" key="1">
    <citation type="thesis" date="2021" institute="BYU ScholarsArchive" country="Provo, UT, USA">
        <title>Applications of and Algorithms for Genome Assembly and Genomic Analyses with an Emphasis on Marine Teleosts.</title>
        <authorList>
            <person name="Pickett B.D."/>
        </authorList>
    </citation>
    <scope>NUCLEOTIDE SEQUENCE</scope>
    <source>
        <strain evidence="9">HI-2016</strain>
    </source>
</reference>
<dbReference type="FunFam" id="2.60.120.40:FF:000001">
    <property type="entry name" value="Complement C1q B chain"/>
    <property type="match status" value="1"/>
</dbReference>
<evidence type="ECO:0000256" key="3">
    <source>
        <dbReference type="ARBA" id="ARBA00022530"/>
    </source>
</evidence>
<comment type="caution">
    <text evidence="9">The sequence shown here is derived from an EMBL/GenBank/DDBJ whole genome shotgun (WGS) entry which is preliminary data.</text>
</comment>
<dbReference type="Gene3D" id="2.60.120.40">
    <property type="match status" value="1"/>
</dbReference>
<dbReference type="PANTHER" id="PTHR15427">
    <property type="entry name" value="EMILIN ELASTIN MICROFIBRIL INTERFACE-LOCATED PROTEIN ELASTIN MICROFIBRIL INTERFACER"/>
    <property type="match status" value="1"/>
</dbReference>
<evidence type="ECO:0000313" key="9">
    <source>
        <dbReference type="EMBL" id="KAG9331738.1"/>
    </source>
</evidence>
<dbReference type="OrthoDB" id="10070467at2759"/>
<dbReference type="GO" id="GO:0005581">
    <property type="term" value="C:collagen trimer"/>
    <property type="evidence" value="ECO:0007669"/>
    <property type="project" value="UniProtKB-KW"/>
</dbReference>
<dbReference type="InterPro" id="IPR008983">
    <property type="entry name" value="Tumour_necrosis_fac-like_dom"/>
</dbReference>
<dbReference type="Pfam" id="PF00386">
    <property type="entry name" value="C1q"/>
    <property type="match status" value="1"/>
</dbReference>
<comment type="subcellular location">
    <subcellularLocation>
        <location evidence="1">Secreted</location>
        <location evidence="1">Extracellular space</location>
        <location evidence="1">Extracellular matrix</location>
    </subcellularLocation>
</comment>
<dbReference type="PROSITE" id="PS50871">
    <property type="entry name" value="C1Q"/>
    <property type="match status" value="1"/>
</dbReference>
<keyword evidence="7" id="KW-0472">Membrane</keyword>
<feature type="compositionally biased region" description="Pro residues" evidence="6">
    <location>
        <begin position="199"/>
        <end position="213"/>
    </location>
</feature>
<evidence type="ECO:0000256" key="5">
    <source>
        <dbReference type="ARBA" id="ARBA00023119"/>
    </source>
</evidence>
<dbReference type="SMART" id="SM00110">
    <property type="entry name" value="C1Q"/>
    <property type="match status" value="1"/>
</dbReference>
<dbReference type="SUPFAM" id="SSF49842">
    <property type="entry name" value="TNF-like"/>
    <property type="match status" value="1"/>
</dbReference>
<feature type="region of interest" description="Disordered" evidence="6">
    <location>
        <begin position="79"/>
        <end position="98"/>
    </location>
</feature>
<proteinExistence type="predicted"/>
<sequence>MRGTGRAVRGPLGQEAIRNRGAFPLGRGARIGGRCAPYPPFAVDEPLSLSASYAIAPTRLWKITVGVWELRLTASQGDRARLDSVPSTTKISPKSRQEDRPALTRLVGRKRLIAAGVLGVVMVLVLVILIPVLVNSAGTSAHYEMLGTCRMVCDPYGTKSPTSTATADTVRDNSLIQSLPTFIQGPKGEPGRPGKVGPRGPPGEPGLPGPAGPPGERGKPGEPGLPGSPGSNVAAGAISAATYSTVPKIAFYAGLKKQHEGYELLKFDDVVTNLGNHYDPTTGKFTCSIPGIYFFTYHVLMRGGDGTSMWADLCKNQQVRASAIAQDADQNYDYASNSAVLHLEPGDEVYIKLDGGKAHGGNNN</sequence>
<protein>
    <recommendedName>
        <fullName evidence="8">C1q domain-containing protein</fullName>
    </recommendedName>
</protein>
<keyword evidence="7" id="KW-1133">Transmembrane helix</keyword>
<feature type="non-terminal residue" evidence="9">
    <location>
        <position position="1"/>
    </location>
</feature>
<organism evidence="9 10">
    <name type="scientific">Albula glossodonta</name>
    <name type="common">roundjaw bonefish</name>
    <dbReference type="NCBI Taxonomy" id="121402"/>
    <lineage>
        <taxon>Eukaryota</taxon>
        <taxon>Metazoa</taxon>
        <taxon>Chordata</taxon>
        <taxon>Craniata</taxon>
        <taxon>Vertebrata</taxon>
        <taxon>Euteleostomi</taxon>
        <taxon>Actinopterygii</taxon>
        <taxon>Neopterygii</taxon>
        <taxon>Teleostei</taxon>
        <taxon>Albuliformes</taxon>
        <taxon>Albulidae</taxon>
        <taxon>Albula</taxon>
    </lineage>
</organism>
<dbReference type="EMBL" id="JAFBMS010000299">
    <property type="protein sequence ID" value="KAG9331738.1"/>
    <property type="molecule type" value="Genomic_DNA"/>
</dbReference>
<accession>A0A8T2N1H5</accession>
<keyword evidence="7" id="KW-0812">Transmembrane</keyword>
<dbReference type="Proteomes" id="UP000824540">
    <property type="component" value="Unassembled WGS sequence"/>
</dbReference>
<feature type="compositionally biased region" description="Polar residues" evidence="6">
    <location>
        <begin position="85"/>
        <end position="94"/>
    </location>
</feature>
<name>A0A8T2N1H5_9TELE</name>
<keyword evidence="2" id="KW-0964">Secreted</keyword>
<evidence type="ECO:0000313" key="10">
    <source>
        <dbReference type="Proteomes" id="UP000824540"/>
    </source>
</evidence>
<gene>
    <name evidence="9" type="ORF">JZ751_017271</name>
</gene>
<evidence type="ECO:0000256" key="7">
    <source>
        <dbReference type="SAM" id="Phobius"/>
    </source>
</evidence>
<keyword evidence="3" id="KW-0272">Extracellular matrix</keyword>
<dbReference type="InterPro" id="IPR050392">
    <property type="entry name" value="Collagen/C1q_domain"/>
</dbReference>
<keyword evidence="5" id="KW-0176">Collagen</keyword>
<evidence type="ECO:0000256" key="1">
    <source>
        <dbReference type="ARBA" id="ARBA00004498"/>
    </source>
</evidence>
<dbReference type="InterPro" id="IPR001073">
    <property type="entry name" value="C1q_dom"/>
</dbReference>
<evidence type="ECO:0000256" key="6">
    <source>
        <dbReference type="SAM" id="MobiDB-lite"/>
    </source>
</evidence>
<dbReference type="PANTHER" id="PTHR15427:SF52">
    <property type="entry name" value="C1Q DOMAIN-CONTAINING PROTEIN"/>
    <property type="match status" value="1"/>
</dbReference>
<evidence type="ECO:0000259" key="8">
    <source>
        <dbReference type="PROSITE" id="PS50871"/>
    </source>
</evidence>
<dbReference type="Pfam" id="PF01391">
    <property type="entry name" value="Collagen"/>
    <property type="match status" value="1"/>
</dbReference>
<feature type="transmembrane region" description="Helical" evidence="7">
    <location>
        <begin position="112"/>
        <end position="134"/>
    </location>
</feature>
<evidence type="ECO:0000256" key="2">
    <source>
        <dbReference type="ARBA" id="ARBA00022525"/>
    </source>
</evidence>
<evidence type="ECO:0000256" key="4">
    <source>
        <dbReference type="ARBA" id="ARBA00022729"/>
    </source>
</evidence>